<dbReference type="GO" id="GO:0008168">
    <property type="term" value="F:methyltransferase activity"/>
    <property type="evidence" value="ECO:0007669"/>
    <property type="project" value="UniProtKB-KW"/>
</dbReference>
<comment type="caution">
    <text evidence="3">The sequence shown here is derived from an EMBL/GenBank/DDBJ whole genome shotgun (WGS) entry which is preliminary data.</text>
</comment>
<reference evidence="3" key="1">
    <citation type="submission" date="2022-07" db="EMBL/GenBank/DDBJ databases">
        <title>Fungi with potential for degradation of polypropylene.</title>
        <authorList>
            <person name="Gostincar C."/>
        </authorList>
    </citation>
    <scope>NUCLEOTIDE SEQUENCE</scope>
    <source>
        <strain evidence="3">EXF-13308</strain>
    </source>
</reference>
<dbReference type="GO" id="GO:0032259">
    <property type="term" value="P:methylation"/>
    <property type="evidence" value="ECO:0007669"/>
    <property type="project" value="UniProtKB-KW"/>
</dbReference>
<keyword evidence="3" id="KW-0489">Methyltransferase</keyword>
<dbReference type="CDD" id="cd02440">
    <property type="entry name" value="AdoMet_MTases"/>
    <property type="match status" value="1"/>
</dbReference>
<organism evidence="3 4">
    <name type="scientific">Pleurostoma richardsiae</name>
    <dbReference type="NCBI Taxonomy" id="41990"/>
    <lineage>
        <taxon>Eukaryota</taxon>
        <taxon>Fungi</taxon>
        <taxon>Dikarya</taxon>
        <taxon>Ascomycota</taxon>
        <taxon>Pezizomycotina</taxon>
        <taxon>Sordariomycetes</taxon>
        <taxon>Sordariomycetidae</taxon>
        <taxon>Calosphaeriales</taxon>
        <taxon>Pleurostomataceae</taxon>
        <taxon>Pleurostoma</taxon>
    </lineage>
</organism>
<dbReference type="Proteomes" id="UP001174694">
    <property type="component" value="Unassembled WGS sequence"/>
</dbReference>
<dbReference type="AlphaFoldDB" id="A0AA38VP20"/>
<evidence type="ECO:0000256" key="1">
    <source>
        <dbReference type="ARBA" id="ARBA00038158"/>
    </source>
</evidence>
<accession>A0AA38VP20</accession>
<proteinExistence type="inferred from homology"/>
<dbReference type="Pfam" id="PF13489">
    <property type="entry name" value="Methyltransf_23"/>
    <property type="match status" value="1"/>
</dbReference>
<gene>
    <name evidence="3" type="ORF">NKR23_g8654</name>
</gene>
<evidence type="ECO:0000313" key="3">
    <source>
        <dbReference type="EMBL" id="KAJ9138080.1"/>
    </source>
</evidence>
<protein>
    <submittedName>
        <fullName evidence="3">Demethylmenaquinone methyltransferase</fullName>
    </submittedName>
</protein>
<keyword evidence="3" id="KW-0808">Transferase</keyword>
<evidence type="ECO:0000256" key="2">
    <source>
        <dbReference type="SAM" id="MobiDB-lite"/>
    </source>
</evidence>
<feature type="compositionally biased region" description="Polar residues" evidence="2">
    <location>
        <begin position="27"/>
        <end position="39"/>
    </location>
</feature>
<dbReference type="EMBL" id="JANBVO010000031">
    <property type="protein sequence ID" value="KAJ9138080.1"/>
    <property type="molecule type" value="Genomic_DNA"/>
</dbReference>
<dbReference type="Gene3D" id="3.40.50.150">
    <property type="entry name" value="Vaccinia Virus protein VP39"/>
    <property type="match status" value="1"/>
</dbReference>
<feature type="compositionally biased region" description="Low complexity" evidence="2">
    <location>
        <begin position="53"/>
        <end position="66"/>
    </location>
</feature>
<keyword evidence="4" id="KW-1185">Reference proteome</keyword>
<sequence length="356" mass="39620">MDAKGGDLGSAPHGLASDENQPHRGPQDTSSISANSLGLSVSNSEDVDDDADSAIGDIYRPDSTSSMTSSVYKSVEEFGRTWHRYKQGKYFMPNDEIEQTRLDIQHAVSMKLFGKLYFAPLENPKRVLDLGTGTGIWATEFASMHPGAEVIGTDLSPIQPNYVPPNCTFEVDDIEDDWSFTDPFDYVHLRYMCASIRDAPRLIRTIYENLTPGGYLEFQDYAGQVTSIDGTADDSALVRWHGLLIDAVRKMGPDACQAPNYKRWMQEAGFVDVWEQRYAVPNNTWAKGRDKKELGMMQVANISGGLSGMTTKLFVTQLGMEVGEIDKLVENVKKDMLDKSIHSYWPAIVVLGRKPL</sequence>
<feature type="region of interest" description="Disordered" evidence="2">
    <location>
        <begin position="1"/>
        <end position="66"/>
    </location>
</feature>
<comment type="similarity">
    <text evidence="1">Belongs to the methyltransferase superfamily. LaeA methyltransferase family.</text>
</comment>
<dbReference type="SUPFAM" id="SSF53335">
    <property type="entry name" value="S-adenosyl-L-methionine-dependent methyltransferases"/>
    <property type="match status" value="1"/>
</dbReference>
<dbReference type="InterPro" id="IPR029063">
    <property type="entry name" value="SAM-dependent_MTases_sf"/>
</dbReference>
<name>A0AA38VP20_9PEZI</name>
<dbReference type="PANTHER" id="PTHR43591">
    <property type="entry name" value="METHYLTRANSFERASE"/>
    <property type="match status" value="1"/>
</dbReference>
<evidence type="ECO:0000313" key="4">
    <source>
        <dbReference type="Proteomes" id="UP001174694"/>
    </source>
</evidence>
<dbReference type="PANTHER" id="PTHR43591:SF102">
    <property type="entry name" value="S-ADENOSYL-L-METHIONINE-DEPENDENT METHYLTRANSFERASE"/>
    <property type="match status" value="1"/>
</dbReference>